<organism evidence="1 2">
    <name type="scientific">Paracoccidioides brasiliensis</name>
    <dbReference type="NCBI Taxonomy" id="121759"/>
    <lineage>
        <taxon>Eukaryota</taxon>
        <taxon>Fungi</taxon>
        <taxon>Dikarya</taxon>
        <taxon>Ascomycota</taxon>
        <taxon>Pezizomycotina</taxon>
        <taxon>Eurotiomycetes</taxon>
        <taxon>Eurotiomycetidae</taxon>
        <taxon>Onygenales</taxon>
        <taxon>Ajellomycetaceae</taxon>
        <taxon>Paracoccidioides</taxon>
    </lineage>
</organism>
<evidence type="ECO:0000313" key="1">
    <source>
        <dbReference type="EMBL" id="ODH43108.1"/>
    </source>
</evidence>
<protein>
    <submittedName>
        <fullName evidence="1">Uncharacterized protein</fullName>
    </submittedName>
</protein>
<accession>A0A1D2JMT5</accession>
<comment type="caution">
    <text evidence="1">The sequence shown here is derived from an EMBL/GenBank/DDBJ whole genome shotgun (WGS) entry which is preliminary data.</text>
</comment>
<dbReference type="EMBL" id="LZYO01000024">
    <property type="protein sequence ID" value="ODH43108.1"/>
    <property type="molecule type" value="Genomic_DNA"/>
</dbReference>
<reference evidence="1 2" key="1">
    <citation type="submission" date="2016-06" db="EMBL/GenBank/DDBJ databases">
        <authorList>
            <person name="Kjaerup R.B."/>
            <person name="Dalgaard T.S."/>
            <person name="Juul-Madsen H.R."/>
        </authorList>
    </citation>
    <scope>NUCLEOTIDE SEQUENCE [LARGE SCALE GENOMIC DNA]</scope>
    <source>
        <strain evidence="1 2">Pb300</strain>
    </source>
</reference>
<evidence type="ECO:0000313" key="2">
    <source>
        <dbReference type="Proteomes" id="UP000242814"/>
    </source>
</evidence>
<dbReference type="Proteomes" id="UP000242814">
    <property type="component" value="Unassembled WGS sequence"/>
</dbReference>
<proteinExistence type="predicted"/>
<name>A0A1D2JMT5_PARBR</name>
<sequence>MGRECSFFIPFQQGAGRPANRHASIAAFRDPDKLEFKPRVLFDAGTRNPYDVPQQVSVIPDWDIHDVGSMQPDSPAILIHDSAHWLSVDDLKQSLSKKDFPYEVNPLRRVNTTDAHDVAHATDTETKVDYRTLEPRDELVEQRFVNTILIRDLHDWQAYGDGLPGYLGRSVRDGSFVCLNTLPFTSTMVRTKRKRILGSSCKISTEIF</sequence>
<dbReference type="AlphaFoldDB" id="A0A1D2JMT5"/>
<gene>
    <name evidence="1" type="ORF">ACO22_01111</name>
</gene>